<keyword evidence="2" id="KW-0614">Plasmid</keyword>
<evidence type="ECO:0000313" key="2">
    <source>
        <dbReference type="EMBL" id="UYF97291.1"/>
    </source>
</evidence>
<dbReference type="EMBL" id="CP106984">
    <property type="protein sequence ID" value="UYF97291.1"/>
    <property type="molecule type" value="Genomic_DNA"/>
</dbReference>
<dbReference type="InterPro" id="IPR017853">
    <property type="entry name" value="GH"/>
</dbReference>
<sequence>MSAILLVVTLASVCTIPGPGAASPGEDTGAPTSTPWVSYAHPLRVTTTGGILHLDGQPWWPTGFNAYQLATDWTVNAGCGAMVDLDSYFSSRQPGTVTRFNAFQNLAVDKRNGKLNFEPIDAVFAAAERHRQLLIPVLAAQDGACEDEQYKTREWYLGGWKEPTDMPLSYSEWVAAAVDRWAGSPSIAAWELLGEPEVGVCTTPDCDLHQRRCPEDSSQVLRDWVDAAGAVARAHDQRHLLTLGLLGGEQCGLADGGYALVAASPYLDVVQYHDYDDASFLPLRLEQTEKPVLVAEFGIRAGSCLPLTERATRVGAQIDRYHTMGTAGALLWAFVPDPRPQECTYDIGPFDPIHGLPQMR</sequence>
<geneLocation type="plasmid" evidence="2 3">
    <name>pN1</name>
</geneLocation>
<dbReference type="Proteomes" id="UP001163947">
    <property type="component" value="Plasmid pN1"/>
</dbReference>
<feature type="chain" id="PRO_5041371602" evidence="1">
    <location>
        <begin position="22"/>
        <end position="360"/>
    </location>
</feature>
<dbReference type="AlphaFoldDB" id="A0AA46P2E8"/>
<keyword evidence="1" id="KW-0732">Signal</keyword>
<reference evidence="2" key="1">
    <citation type="submission" date="2022-09" db="EMBL/GenBank/DDBJ databases">
        <title>The genome sequence of Rhodococcus aetherivorans N1.</title>
        <authorList>
            <person name="Jiang W."/>
        </authorList>
    </citation>
    <scope>NUCLEOTIDE SEQUENCE</scope>
    <source>
        <strain evidence="2">N1</strain>
        <plasmid evidence="2">pN1</plasmid>
    </source>
</reference>
<dbReference type="RefSeq" id="WP_263510523.1">
    <property type="nucleotide sequence ID" value="NZ_CP106984.1"/>
</dbReference>
<evidence type="ECO:0000256" key="1">
    <source>
        <dbReference type="SAM" id="SignalP"/>
    </source>
</evidence>
<dbReference type="Gene3D" id="3.20.20.80">
    <property type="entry name" value="Glycosidases"/>
    <property type="match status" value="1"/>
</dbReference>
<organism evidence="2 3">
    <name type="scientific">Rhodococcus aetherivorans</name>
    <dbReference type="NCBI Taxonomy" id="191292"/>
    <lineage>
        <taxon>Bacteria</taxon>
        <taxon>Bacillati</taxon>
        <taxon>Actinomycetota</taxon>
        <taxon>Actinomycetes</taxon>
        <taxon>Mycobacteriales</taxon>
        <taxon>Nocardiaceae</taxon>
        <taxon>Rhodococcus</taxon>
    </lineage>
</organism>
<accession>A0AA46P2E8</accession>
<name>A0AA46P2E8_9NOCA</name>
<evidence type="ECO:0000313" key="3">
    <source>
        <dbReference type="Proteomes" id="UP001163947"/>
    </source>
</evidence>
<dbReference type="GeneID" id="83624542"/>
<proteinExistence type="predicted"/>
<protein>
    <submittedName>
        <fullName evidence="2">Beta-mannosidase</fullName>
    </submittedName>
</protein>
<feature type="signal peptide" evidence="1">
    <location>
        <begin position="1"/>
        <end position="21"/>
    </location>
</feature>
<dbReference type="SUPFAM" id="SSF51445">
    <property type="entry name" value="(Trans)glycosidases"/>
    <property type="match status" value="1"/>
</dbReference>
<gene>
    <name evidence="2" type="ORF">OCS65_28975</name>
</gene>